<dbReference type="HOGENOM" id="CLU_119825_0_0_1"/>
<dbReference type="InterPro" id="IPR012337">
    <property type="entry name" value="RNaseH-like_sf"/>
</dbReference>
<reference evidence="1 2" key="1">
    <citation type="submission" date="2014-04" db="EMBL/GenBank/DDBJ databases">
        <authorList>
            <consortium name="DOE Joint Genome Institute"/>
            <person name="Kuo A."/>
            <person name="Kohler A."/>
            <person name="Nagy L.G."/>
            <person name="Floudas D."/>
            <person name="Copeland A."/>
            <person name="Barry K.W."/>
            <person name="Cichocki N."/>
            <person name="Veneault-Fourrey C."/>
            <person name="LaButti K."/>
            <person name="Lindquist E.A."/>
            <person name="Lipzen A."/>
            <person name="Lundell T."/>
            <person name="Morin E."/>
            <person name="Murat C."/>
            <person name="Sun H."/>
            <person name="Tunlid A."/>
            <person name="Henrissat B."/>
            <person name="Grigoriev I.V."/>
            <person name="Hibbett D.S."/>
            <person name="Martin F."/>
            <person name="Nordberg H.P."/>
            <person name="Cantor M.N."/>
            <person name="Hua S.X."/>
        </authorList>
    </citation>
    <scope>NUCLEOTIDE SEQUENCE [LARGE SCALE GENOMIC DNA]</scope>
    <source>
        <strain evidence="1 2">Foug A</strain>
    </source>
</reference>
<dbReference type="Proteomes" id="UP000053989">
    <property type="component" value="Unassembled WGS sequence"/>
</dbReference>
<evidence type="ECO:0000313" key="2">
    <source>
        <dbReference type="Proteomes" id="UP000053989"/>
    </source>
</evidence>
<accession>A0A0C2ZVD1</accession>
<evidence type="ECO:0000313" key="1">
    <source>
        <dbReference type="EMBL" id="KIM56457.1"/>
    </source>
</evidence>
<dbReference type="AlphaFoldDB" id="A0A0C2ZVD1"/>
<name>A0A0C2ZVD1_9AGAM</name>
<keyword evidence="2" id="KW-1185">Reference proteome</keyword>
<dbReference type="SUPFAM" id="SSF53098">
    <property type="entry name" value="Ribonuclease H-like"/>
    <property type="match status" value="1"/>
</dbReference>
<dbReference type="OrthoDB" id="3262464at2759"/>
<dbReference type="EMBL" id="KN822116">
    <property type="protein sequence ID" value="KIM56457.1"/>
    <property type="molecule type" value="Genomic_DNA"/>
</dbReference>
<sequence length="205" mass="24013">MDNAENNRMCIEKLGELLAEREFEIVFNPDQCWVMCHLHLINLCTKHTCEGFTNVNASEIERNITTDTVKRHSNTEKYTPVNECVSKEDYIQAIHSKPLDKACSLVCAIHASGLRCDTFWERIKVGNEQGWYKYPLEMKVPLVKLLHEVVTRWDTLLFLLNRLRILRPAVDYFVCMPEWQEELGHLKLLPTEWLVLSDFECILMV</sequence>
<protein>
    <submittedName>
        <fullName evidence="1">Uncharacterized protein</fullName>
    </submittedName>
</protein>
<gene>
    <name evidence="1" type="ORF">SCLCIDRAFT_49656</name>
</gene>
<feature type="non-terminal residue" evidence="1">
    <location>
        <position position="205"/>
    </location>
</feature>
<dbReference type="InParanoid" id="A0A0C2ZVD1"/>
<organism evidence="1 2">
    <name type="scientific">Scleroderma citrinum Foug A</name>
    <dbReference type="NCBI Taxonomy" id="1036808"/>
    <lineage>
        <taxon>Eukaryota</taxon>
        <taxon>Fungi</taxon>
        <taxon>Dikarya</taxon>
        <taxon>Basidiomycota</taxon>
        <taxon>Agaricomycotina</taxon>
        <taxon>Agaricomycetes</taxon>
        <taxon>Agaricomycetidae</taxon>
        <taxon>Boletales</taxon>
        <taxon>Sclerodermatineae</taxon>
        <taxon>Sclerodermataceae</taxon>
        <taxon>Scleroderma</taxon>
    </lineage>
</organism>
<reference evidence="2" key="2">
    <citation type="submission" date="2015-01" db="EMBL/GenBank/DDBJ databases">
        <title>Evolutionary Origins and Diversification of the Mycorrhizal Mutualists.</title>
        <authorList>
            <consortium name="DOE Joint Genome Institute"/>
            <consortium name="Mycorrhizal Genomics Consortium"/>
            <person name="Kohler A."/>
            <person name="Kuo A."/>
            <person name="Nagy L.G."/>
            <person name="Floudas D."/>
            <person name="Copeland A."/>
            <person name="Barry K.W."/>
            <person name="Cichocki N."/>
            <person name="Veneault-Fourrey C."/>
            <person name="LaButti K."/>
            <person name="Lindquist E.A."/>
            <person name="Lipzen A."/>
            <person name="Lundell T."/>
            <person name="Morin E."/>
            <person name="Murat C."/>
            <person name="Riley R."/>
            <person name="Ohm R."/>
            <person name="Sun H."/>
            <person name="Tunlid A."/>
            <person name="Henrissat B."/>
            <person name="Grigoriev I.V."/>
            <person name="Hibbett D.S."/>
            <person name="Martin F."/>
        </authorList>
    </citation>
    <scope>NUCLEOTIDE SEQUENCE [LARGE SCALE GENOMIC DNA]</scope>
    <source>
        <strain evidence="2">Foug A</strain>
    </source>
</reference>
<proteinExistence type="predicted"/>